<dbReference type="PANTHER" id="PTHR11558:SF11">
    <property type="entry name" value="SPERMIDINE SYNTHASE"/>
    <property type="match status" value="1"/>
</dbReference>
<comment type="similarity">
    <text evidence="1 5 7">Belongs to the spermidine/spermine synthase family.</text>
</comment>
<evidence type="ECO:0000313" key="10">
    <source>
        <dbReference type="EMBL" id="QBZ82259.1"/>
    </source>
</evidence>
<dbReference type="Pfam" id="PF01564">
    <property type="entry name" value="Spermine_synth"/>
    <property type="match status" value="1"/>
</dbReference>
<dbReference type="InterPro" id="IPR035246">
    <property type="entry name" value="Spermidine_synt_N"/>
</dbReference>
<reference evidence="10 11" key="1">
    <citation type="submission" date="2018-08" db="EMBL/GenBank/DDBJ databases">
        <title>Horizontal acquisition of hydrogen conversion ability and other habitat adaptations in Hydrogenovibrio crunogenus strains.</title>
        <authorList>
            <person name="Gonnella G."/>
            <person name="Adam N."/>
            <person name="Perner M."/>
        </authorList>
    </citation>
    <scope>NUCLEOTIDE SEQUENCE [LARGE SCALE GENOMIC DNA]</scope>
    <source>
        <strain evidence="10 11">SP-41</strain>
    </source>
</reference>
<comment type="subunit">
    <text evidence="5">Homodimer or homotetramer.</text>
</comment>
<dbReference type="OrthoDB" id="9793120at2"/>
<evidence type="ECO:0000256" key="4">
    <source>
        <dbReference type="ARBA" id="ARBA00023115"/>
    </source>
</evidence>
<feature type="binding site" evidence="5">
    <location>
        <position position="68"/>
    </location>
    <ligand>
        <name>spermidine</name>
        <dbReference type="ChEBI" id="CHEBI:57834"/>
    </ligand>
</feature>
<evidence type="ECO:0000313" key="11">
    <source>
        <dbReference type="Proteomes" id="UP000296201"/>
    </source>
</evidence>
<comment type="pathway">
    <text evidence="5">Amine and polyamine biosynthesis; spermidine biosynthesis; spermidine from putrescine: step 1/1.</text>
</comment>
<dbReference type="NCBIfam" id="NF002010">
    <property type="entry name" value="PRK00811.1"/>
    <property type="match status" value="1"/>
</dbReference>
<comment type="function">
    <text evidence="5">Catalyzes the irreversible transfer of a propylamine group from the amino donor S-adenosylmethioninamine (decarboxy-AdoMet) to putrescine (1,4-diaminobutane) to yield spermidine.</text>
</comment>
<dbReference type="AlphaFoldDB" id="A0A4P7NXM1"/>
<dbReference type="GO" id="GO:0005829">
    <property type="term" value="C:cytosol"/>
    <property type="evidence" value="ECO:0007669"/>
    <property type="project" value="TreeGrafter"/>
</dbReference>
<evidence type="ECO:0000256" key="8">
    <source>
        <dbReference type="RuleBase" id="RU003837"/>
    </source>
</evidence>
<dbReference type="SUPFAM" id="SSF53335">
    <property type="entry name" value="S-adenosyl-L-methionine-dependent methyltransferases"/>
    <property type="match status" value="1"/>
</dbReference>
<dbReference type="InterPro" id="IPR030373">
    <property type="entry name" value="PABS_CS"/>
</dbReference>
<dbReference type="InterPro" id="IPR001045">
    <property type="entry name" value="Spermi_synthase"/>
</dbReference>
<dbReference type="UniPathway" id="UPA00248">
    <property type="reaction ID" value="UER00314"/>
</dbReference>
<evidence type="ECO:0000256" key="5">
    <source>
        <dbReference type="HAMAP-Rule" id="MF_00198"/>
    </source>
</evidence>
<dbReference type="RefSeq" id="WP_135795001.1">
    <property type="nucleotide sequence ID" value="NZ_CP032096.1"/>
</dbReference>
<dbReference type="Gene3D" id="2.30.140.10">
    <property type="entry name" value="Spermidine synthase, tetramerisation domain"/>
    <property type="match status" value="1"/>
</dbReference>
<evidence type="ECO:0000256" key="1">
    <source>
        <dbReference type="ARBA" id="ARBA00007867"/>
    </source>
</evidence>
<keyword evidence="3 5" id="KW-0745">Spermidine biosynthesis</keyword>
<feature type="binding site" evidence="5">
    <location>
        <position position="37"/>
    </location>
    <ligand>
        <name>S-methyl-5'-thioadenosine</name>
        <dbReference type="ChEBI" id="CHEBI:17509"/>
    </ligand>
</feature>
<protein>
    <recommendedName>
        <fullName evidence="5">Polyamine aminopropyltransferase</fullName>
    </recommendedName>
    <alternativeName>
        <fullName evidence="5">Putrescine aminopropyltransferase</fullName>
        <shortName evidence="5">PAPT</shortName>
    </alternativeName>
    <alternativeName>
        <fullName evidence="5">Spermidine synthase</fullName>
        <shortName evidence="5">SPDS</shortName>
        <shortName evidence="5">SPDSY</shortName>
        <ecNumber evidence="5">2.5.1.16</ecNumber>
    </alternativeName>
</protein>
<proteinExistence type="inferred from homology"/>
<dbReference type="InterPro" id="IPR037163">
    <property type="entry name" value="Spermidine_synt_N_sf"/>
</dbReference>
<dbReference type="NCBIfam" id="TIGR00417">
    <property type="entry name" value="speE"/>
    <property type="match status" value="1"/>
</dbReference>
<keyword evidence="11" id="KW-1185">Reference proteome</keyword>
<dbReference type="PANTHER" id="PTHR11558">
    <property type="entry name" value="SPERMIDINE/SPERMINE SYNTHASE"/>
    <property type="match status" value="1"/>
</dbReference>
<feature type="binding site" evidence="5">
    <location>
        <position position="112"/>
    </location>
    <ligand>
        <name>S-methyl-5'-thioadenosine</name>
        <dbReference type="ChEBI" id="CHEBI:17509"/>
    </ligand>
</feature>
<evidence type="ECO:0000256" key="2">
    <source>
        <dbReference type="ARBA" id="ARBA00022679"/>
    </source>
</evidence>
<evidence type="ECO:0000256" key="6">
    <source>
        <dbReference type="PROSITE-ProRule" id="PRU00354"/>
    </source>
</evidence>
<comment type="catalytic activity">
    <reaction evidence="5 8">
        <text>S-adenosyl 3-(methylsulfanyl)propylamine + putrescine = S-methyl-5'-thioadenosine + spermidine + H(+)</text>
        <dbReference type="Rhea" id="RHEA:12721"/>
        <dbReference type="ChEBI" id="CHEBI:15378"/>
        <dbReference type="ChEBI" id="CHEBI:17509"/>
        <dbReference type="ChEBI" id="CHEBI:57443"/>
        <dbReference type="ChEBI" id="CHEBI:57834"/>
        <dbReference type="ChEBI" id="CHEBI:326268"/>
        <dbReference type="EC" id="2.5.1.16"/>
    </reaction>
</comment>
<dbReference type="InterPro" id="IPR029063">
    <property type="entry name" value="SAM-dependent_MTases_sf"/>
</dbReference>
<dbReference type="Proteomes" id="UP000296201">
    <property type="component" value="Chromosome"/>
</dbReference>
<dbReference type="GO" id="GO:0008295">
    <property type="term" value="P:spermidine biosynthetic process"/>
    <property type="evidence" value="ECO:0007669"/>
    <property type="project" value="UniProtKB-UniRule"/>
</dbReference>
<feature type="domain" description="PABS" evidence="9">
    <location>
        <begin position="10"/>
        <end position="242"/>
    </location>
</feature>
<name>A0A4P7NXM1_9GAMM</name>
<gene>
    <name evidence="10" type="primary">speE_1</name>
    <name evidence="5" type="synonym">speE</name>
    <name evidence="10" type="ORF">GHNINEIG_00283</name>
</gene>
<dbReference type="CDD" id="cd02440">
    <property type="entry name" value="AdoMet_MTases"/>
    <property type="match status" value="1"/>
</dbReference>
<dbReference type="Pfam" id="PF17284">
    <property type="entry name" value="Spermine_synt_N"/>
    <property type="match status" value="1"/>
</dbReference>
<feature type="binding site" evidence="5">
    <location>
        <begin position="162"/>
        <end position="165"/>
    </location>
    <ligand>
        <name>spermidine</name>
        <dbReference type="ChEBI" id="CHEBI:57834"/>
    </ligand>
</feature>
<keyword evidence="4 5" id="KW-0620">Polyamine biosynthesis</keyword>
<feature type="binding site" evidence="5">
    <location>
        <position position="169"/>
    </location>
    <ligand>
        <name>S-methyl-5'-thioadenosine</name>
        <dbReference type="ChEBI" id="CHEBI:17509"/>
    </ligand>
</feature>
<dbReference type="GO" id="GO:0004766">
    <property type="term" value="F:spermidine synthase activity"/>
    <property type="evidence" value="ECO:0007669"/>
    <property type="project" value="UniProtKB-UniRule"/>
</dbReference>
<dbReference type="HAMAP" id="MF_00198">
    <property type="entry name" value="Spermidine_synth"/>
    <property type="match status" value="1"/>
</dbReference>
<dbReference type="InterPro" id="IPR030374">
    <property type="entry name" value="PABS"/>
</dbReference>
<dbReference type="Gene3D" id="3.40.50.150">
    <property type="entry name" value="Vaccinia Virus protein VP39"/>
    <property type="match status" value="1"/>
</dbReference>
<feature type="binding site" evidence="5">
    <location>
        <position position="92"/>
    </location>
    <ligand>
        <name>spermidine</name>
        <dbReference type="ChEBI" id="CHEBI:57834"/>
    </ligand>
</feature>
<evidence type="ECO:0000256" key="3">
    <source>
        <dbReference type="ARBA" id="ARBA00023066"/>
    </source>
</evidence>
<feature type="binding site" evidence="5">
    <location>
        <begin position="144"/>
        <end position="145"/>
    </location>
    <ligand>
        <name>S-methyl-5'-thioadenosine</name>
        <dbReference type="ChEBI" id="CHEBI:17509"/>
    </ligand>
</feature>
<dbReference type="PROSITE" id="PS51006">
    <property type="entry name" value="PABS_2"/>
    <property type="match status" value="1"/>
</dbReference>
<feature type="active site" description="Proton acceptor" evidence="5 6">
    <location>
        <position position="162"/>
    </location>
</feature>
<evidence type="ECO:0000256" key="7">
    <source>
        <dbReference type="RuleBase" id="RU003836"/>
    </source>
</evidence>
<dbReference type="EMBL" id="CP032096">
    <property type="protein sequence ID" value="QBZ82259.1"/>
    <property type="molecule type" value="Genomic_DNA"/>
</dbReference>
<organism evidence="10 11">
    <name type="scientific">Hydrogenovibrio crunogenus</name>
    <dbReference type="NCBI Taxonomy" id="39765"/>
    <lineage>
        <taxon>Bacteria</taxon>
        <taxon>Pseudomonadati</taxon>
        <taxon>Pseudomonadota</taxon>
        <taxon>Gammaproteobacteria</taxon>
        <taxon>Thiotrichales</taxon>
        <taxon>Piscirickettsiaceae</taxon>
        <taxon>Hydrogenovibrio</taxon>
    </lineage>
</organism>
<sequence>MTTKAKTTNTYLETLYPTWGQQFVMSEVLFEVDTGHQHLIIFKNDQWGTVMALDGVIQTTEKDEFIYHEMMTHVPMFAHGNAKKVLIIGGGDGGILREVLKHPTVDTVTQVEIDQQVIDMCKQYLPKHSAGAFEHSKANVVIADGVDFVTDCTEKFDVIISDSTDPIGPGEVLFTSRFYQGIQSCLNDGGLFVAQNGVSFMQADEVTTTFKRLSPLFNESSFYSAAVPTYVGGIMTFAWATNDLSLKQQSVDVIRSRYDAAAIETRFYTPELHIGAFALPKYLQQAIQA</sequence>
<dbReference type="PROSITE" id="PS01330">
    <property type="entry name" value="PABS_1"/>
    <property type="match status" value="1"/>
</dbReference>
<dbReference type="EC" id="2.5.1.16" evidence="5"/>
<keyword evidence="2 5" id="KW-0808">Transferase</keyword>
<evidence type="ECO:0000259" key="9">
    <source>
        <dbReference type="PROSITE" id="PS51006"/>
    </source>
</evidence>
<accession>A0A4P7NXM1</accession>